<keyword evidence="1" id="KW-1133">Transmembrane helix</keyword>
<dbReference type="AlphaFoldDB" id="A0A4Y9FVZ6"/>
<proteinExistence type="predicted"/>
<evidence type="ECO:0000313" key="2">
    <source>
        <dbReference type="EMBL" id="TFU32423.1"/>
    </source>
</evidence>
<dbReference type="EMBL" id="SPQB01000026">
    <property type="protein sequence ID" value="TFU32423.1"/>
    <property type="molecule type" value="Genomic_DNA"/>
</dbReference>
<gene>
    <name evidence="2" type="ORF">E4U02_10815</name>
</gene>
<accession>A0A4Y9FVZ6</accession>
<reference evidence="2 3" key="1">
    <citation type="submission" date="2019-03" db="EMBL/GenBank/DDBJ databases">
        <title>Diversity of the mouse oral microbiome.</title>
        <authorList>
            <person name="Joseph S."/>
            <person name="Aduse-Opoku J."/>
            <person name="Curtis M."/>
            <person name="Wade W."/>
            <person name="Hashim A."/>
        </authorList>
    </citation>
    <scope>NUCLEOTIDE SEQUENCE [LARGE SCALE GENOMIC DNA]</scope>
    <source>
        <strain evidence="2 3">P1012</strain>
    </source>
</reference>
<evidence type="ECO:0008006" key="4">
    <source>
        <dbReference type="Google" id="ProtNLM"/>
    </source>
</evidence>
<keyword evidence="1" id="KW-0812">Transmembrane</keyword>
<organism evidence="2 3">
    <name type="scientific">Microbacterium paludicola</name>
    <dbReference type="NCBI Taxonomy" id="300019"/>
    <lineage>
        <taxon>Bacteria</taxon>
        <taxon>Bacillati</taxon>
        <taxon>Actinomycetota</taxon>
        <taxon>Actinomycetes</taxon>
        <taxon>Micrococcales</taxon>
        <taxon>Microbacteriaceae</taxon>
        <taxon>Microbacterium</taxon>
    </lineage>
</organism>
<dbReference type="Proteomes" id="UP000298358">
    <property type="component" value="Unassembled WGS sequence"/>
</dbReference>
<feature type="transmembrane region" description="Helical" evidence="1">
    <location>
        <begin position="25"/>
        <end position="43"/>
    </location>
</feature>
<evidence type="ECO:0000313" key="3">
    <source>
        <dbReference type="Proteomes" id="UP000298358"/>
    </source>
</evidence>
<comment type="caution">
    <text evidence="2">The sequence shown here is derived from an EMBL/GenBank/DDBJ whole genome shotgun (WGS) entry which is preliminary data.</text>
</comment>
<name>A0A4Y9FVZ6_9MICO</name>
<evidence type="ECO:0000256" key="1">
    <source>
        <dbReference type="SAM" id="Phobius"/>
    </source>
</evidence>
<keyword evidence="1" id="KW-0472">Membrane</keyword>
<sequence>MWLILRSVAVLVVGAILGAVYLQNVWLGLLIGLLVSLGLFLAFEARKGDNPGRDEYDDGSRL</sequence>
<dbReference type="RefSeq" id="WP_135114853.1">
    <property type="nucleotide sequence ID" value="NZ_BAAANG010000015.1"/>
</dbReference>
<protein>
    <recommendedName>
        <fullName evidence="4">DUF4229 domain-containing protein</fullName>
    </recommendedName>
</protein>
<keyword evidence="3" id="KW-1185">Reference proteome</keyword>